<keyword evidence="4" id="KW-1185">Reference proteome</keyword>
<name>A0A4U8UVX9_STECR</name>
<keyword evidence="1" id="KW-0175">Coiled coil</keyword>
<evidence type="ECO:0000313" key="4">
    <source>
        <dbReference type="Proteomes" id="UP000298663"/>
    </source>
</evidence>
<dbReference type="EMBL" id="AZBU02000001">
    <property type="protein sequence ID" value="TMS37590.1"/>
    <property type="molecule type" value="Genomic_DNA"/>
</dbReference>
<evidence type="ECO:0000256" key="1">
    <source>
        <dbReference type="SAM" id="Coils"/>
    </source>
</evidence>
<feature type="compositionally biased region" description="Gly residues" evidence="2">
    <location>
        <begin position="27"/>
        <end position="38"/>
    </location>
</feature>
<reference evidence="3 4" key="1">
    <citation type="journal article" date="2015" name="Genome Biol.">
        <title>Comparative genomics of Steinernema reveals deeply conserved gene regulatory networks.</title>
        <authorList>
            <person name="Dillman A.R."/>
            <person name="Macchietto M."/>
            <person name="Porter C.F."/>
            <person name="Rogers A."/>
            <person name="Williams B."/>
            <person name="Antoshechkin I."/>
            <person name="Lee M.M."/>
            <person name="Goodwin Z."/>
            <person name="Lu X."/>
            <person name="Lewis E.E."/>
            <person name="Goodrich-Blair H."/>
            <person name="Stock S.P."/>
            <person name="Adams B.J."/>
            <person name="Sternberg P.W."/>
            <person name="Mortazavi A."/>
        </authorList>
    </citation>
    <scope>NUCLEOTIDE SEQUENCE [LARGE SCALE GENOMIC DNA]</scope>
    <source>
        <strain evidence="3 4">ALL</strain>
    </source>
</reference>
<comment type="caution">
    <text evidence="3">The sequence shown here is derived from an EMBL/GenBank/DDBJ whole genome shotgun (WGS) entry which is preliminary data.</text>
</comment>
<evidence type="ECO:0000313" key="3">
    <source>
        <dbReference type="EMBL" id="TMS37590.1"/>
    </source>
</evidence>
<dbReference type="AlphaFoldDB" id="A0A4U8UVX9"/>
<feature type="coiled-coil region" evidence="1">
    <location>
        <begin position="128"/>
        <end position="162"/>
    </location>
</feature>
<sequence>MGRSRLGADSYRSVRNVLAAKRRRGEMSGGEMSGGEMSGGETAAKCPAPKCPVPLLSEKIAKIWLTERAKWCELFDTACLRLTDRVGCFLGRGRTDLENSGSLRLIPDSWECVKVTLFDPAFGLYGPKEALETRRKKALKENVELRAEVDRLKGRVNDMMSLVDALKHALKHQKMRIRQTVDDLRTVIHTAQICRAQNARKIL</sequence>
<protein>
    <submittedName>
        <fullName evidence="3">Uncharacterized protein</fullName>
    </submittedName>
</protein>
<organism evidence="3 4">
    <name type="scientific">Steinernema carpocapsae</name>
    <name type="common">Entomopathogenic nematode</name>
    <dbReference type="NCBI Taxonomy" id="34508"/>
    <lineage>
        <taxon>Eukaryota</taxon>
        <taxon>Metazoa</taxon>
        <taxon>Ecdysozoa</taxon>
        <taxon>Nematoda</taxon>
        <taxon>Chromadorea</taxon>
        <taxon>Rhabditida</taxon>
        <taxon>Tylenchina</taxon>
        <taxon>Panagrolaimomorpha</taxon>
        <taxon>Strongyloidoidea</taxon>
        <taxon>Steinernematidae</taxon>
        <taxon>Steinernema</taxon>
    </lineage>
</organism>
<accession>A0A4U8UVX9</accession>
<feature type="region of interest" description="Disordered" evidence="2">
    <location>
        <begin position="22"/>
        <end position="41"/>
    </location>
</feature>
<dbReference type="Proteomes" id="UP000298663">
    <property type="component" value="Unassembled WGS sequence"/>
</dbReference>
<gene>
    <name evidence="3" type="ORF">L596_004489</name>
</gene>
<reference evidence="3 4" key="2">
    <citation type="journal article" date="2019" name="G3 (Bethesda)">
        <title>Hybrid Assembly of the Genome of the Entomopathogenic Nematode Steinernema carpocapsae Identifies the X-Chromosome.</title>
        <authorList>
            <person name="Serra L."/>
            <person name="Macchietto M."/>
            <person name="Macias-Munoz A."/>
            <person name="McGill C.J."/>
            <person name="Rodriguez I.M."/>
            <person name="Rodriguez B."/>
            <person name="Murad R."/>
            <person name="Mortazavi A."/>
        </authorList>
    </citation>
    <scope>NUCLEOTIDE SEQUENCE [LARGE SCALE GENOMIC DNA]</scope>
    <source>
        <strain evidence="3 4">ALL</strain>
    </source>
</reference>
<evidence type="ECO:0000256" key="2">
    <source>
        <dbReference type="SAM" id="MobiDB-lite"/>
    </source>
</evidence>
<proteinExistence type="predicted"/>